<name>A0ABN2KXT6_9MICO</name>
<reference evidence="3 4" key="1">
    <citation type="journal article" date="2019" name="Int. J. Syst. Evol. Microbiol.">
        <title>The Global Catalogue of Microorganisms (GCM) 10K type strain sequencing project: providing services to taxonomists for standard genome sequencing and annotation.</title>
        <authorList>
            <consortium name="The Broad Institute Genomics Platform"/>
            <consortium name="The Broad Institute Genome Sequencing Center for Infectious Disease"/>
            <person name="Wu L."/>
            <person name="Ma J."/>
        </authorList>
    </citation>
    <scope>NUCLEOTIDE SEQUENCE [LARGE SCALE GENOMIC DNA]</scope>
    <source>
        <strain evidence="3 4">JCM 15591</strain>
    </source>
</reference>
<feature type="compositionally biased region" description="Acidic residues" evidence="2">
    <location>
        <begin position="146"/>
        <end position="156"/>
    </location>
</feature>
<feature type="coiled-coil region" evidence="1">
    <location>
        <begin position="9"/>
        <end position="36"/>
    </location>
</feature>
<feature type="region of interest" description="Disordered" evidence="2">
    <location>
        <begin position="74"/>
        <end position="96"/>
    </location>
</feature>
<evidence type="ECO:0000256" key="1">
    <source>
        <dbReference type="SAM" id="Coils"/>
    </source>
</evidence>
<sequence>MTTYTTKKAAALAQRLADQEAENRRLLAAIQAEQDAHDARLAKALADAGPARVALVEDLLDKLGIDSVPHEAQVHKRTGEVVTDKSGKPRMIDPDPHEEQRMQLLAEAIDRLIEGSADQVEDSGDRDLDEVIATVQLDASEQESVSVEDDAGDDSQEPVQSWSAA</sequence>
<protein>
    <submittedName>
        <fullName evidence="3">Uncharacterized protein</fullName>
    </submittedName>
</protein>
<keyword evidence="1" id="KW-0175">Coiled coil</keyword>
<keyword evidence="4" id="KW-1185">Reference proteome</keyword>
<gene>
    <name evidence="3" type="ORF">GCM10009810_29420</name>
</gene>
<evidence type="ECO:0000256" key="2">
    <source>
        <dbReference type="SAM" id="MobiDB-lite"/>
    </source>
</evidence>
<proteinExistence type="predicted"/>
<dbReference type="EMBL" id="BAAAPN010000059">
    <property type="protein sequence ID" value="GAA1769039.1"/>
    <property type="molecule type" value="Genomic_DNA"/>
</dbReference>
<organism evidence="3 4">
    <name type="scientific">Nostocoides vanveenii</name>
    <dbReference type="NCBI Taxonomy" id="330835"/>
    <lineage>
        <taxon>Bacteria</taxon>
        <taxon>Bacillati</taxon>
        <taxon>Actinomycetota</taxon>
        <taxon>Actinomycetes</taxon>
        <taxon>Micrococcales</taxon>
        <taxon>Intrasporangiaceae</taxon>
        <taxon>Nostocoides</taxon>
    </lineage>
</organism>
<dbReference type="RefSeq" id="WP_344067567.1">
    <property type="nucleotide sequence ID" value="NZ_BAAAPN010000059.1"/>
</dbReference>
<evidence type="ECO:0000313" key="4">
    <source>
        <dbReference type="Proteomes" id="UP001501475"/>
    </source>
</evidence>
<dbReference type="Proteomes" id="UP001501475">
    <property type="component" value="Unassembled WGS sequence"/>
</dbReference>
<feature type="region of interest" description="Disordered" evidence="2">
    <location>
        <begin position="135"/>
        <end position="165"/>
    </location>
</feature>
<comment type="caution">
    <text evidence="3">The sequence shown here is derived from an EMBL/GenBank/DDBJ whole genome shotgun (WGS) entry which is preliminary data.</text>
</comment>
<evidence type="ECO:0000313" key="3">
    <source>
        <dbReference type="EMBL" id="GAA1769039.1"/>
    </source>
</evidence>
<accession>A0ABN2KXT6</accession>